<dbReference type="Proteomes" id="UP000007886">
    <property type="component" value="Chromosome"/>
</dbReference>
<sequence>MPKYYFDHYDKGGVVIDDERIDLLNIDAARRLAIESLGQSIMDGAPQSVSGRTAIEVRDQTGAILRASAAIIWEELRSDPQVTGA</sequence>
<accession>A0AAI8MIJ5</accession>
<name>A0AAI8MIJ5_9BRAD</name>
<keyword evidence="3" id="KW-1185">Reference proteome</keyword>
<protein>
    <recommendedName>
        <fullName evidence="1">DUF6894 domain-containing protein</fullName>
    </recommendedName>
</protein>
<dbReference type="KEGG" id="brs:S23_56330"/>
<organism evidence="2 3">
    <name type="scientific">Bradyrhizobium cosmicum</name>
    <dbReference type="NCBI Taxonomy" id="1404864"/>
    <lineage>
        <taxon>Bacteria</taxon>
        <taxon>Pseudomonadati</taxon>
        <taxon>Pseudomonadota</taxon>
        <taxon>Alphaproteobacteria</taxon>
        <taxon>Hyphomicrobiales</taxon>
        <taxon>Nitrobacteraceae</taxon>
        <taxon>Bradyrhizobium</taxon>
    </lineage>
</organism>
<feature type="domain" description="DUF6894" evidence="1">
    <location>
        <begin position="4"/>
        <end position="65"/>
    </location>
</feature>
<dbReference type="InterPro" id="IPR054189">
    <property type="entry name" value="DUF6894"/>
</dbReference>
<dbReference type="AlphaFoldDB" id="A0AAI8MIJ5"/>
<dbReference type="RefSeq" id="WP_015688097.1">
    <property type="nucleotide sequence ID" value="NC_017082.1"/>
</dbReference>
<dbReference type="Pfam" id="PF21834">
    <property type="entry name" value="DUF6894"/>
    <property type="match status" value="1"/>
</dbReference>
<reference evidence="2 3" key="1">
    <citation type="journal article" date="2012" name="Microbes Environ.">
        <title>Complete genome sequence of Bradyrhizobium sp. S23321: insights into symbiosis evolution in soil oligotrophs.</title>
        <authorList>
            <person name="Okubo T."/>
            <person name="Tsukui T."/>
            <person name="Maita H."/>
            <person name="Okamoto S."/>
            <person name="Oshima K."/>
            <person name="Fujisawa T."/>
            <person name="Saito A."/>
            <person name="Futamata H."/>
            <person name="Hattori R."/>
            <person name="Shimomura Y."/>
            <person name="Haruta S."/>
            <person name="Morimoto S."/>
            <person name="Wang Y."/>
            <person name="Sakai Y."/>
            <person name="Hattori M."/>
            <person name="Aizawa S."/>
            <person name="Nagashima K.V.P."/>
            <person name="Masuda S."/>
            <person name="Hattori T."/>
            <person name="Yamashita A."/>
            <person name="Bao Z."/>
            <person name="Hayatsu M."/>
            <person name="Kajiya-Kanegae H."/>
            <person name="Yoshinaga I."/>
            <person name="Sakamoto K."/>
            <person name="Toyota K."/>
            <person name="Nakao M."/>
            <person name="Kohara M."/>
            <person name="Anda M."/>
            <person name="Niwa R."/>
            <person name="Jung-Hwan P."/>
            <person name="Sameshima-Saito R."/>
            <person name="Tokuda S."/>
            <person name="Yamamoto S."/>
            <person name="Yamamoto S."/>
            <person name="Yokoyama T."/>
            <person name="Akutsu T."/>
            <person name="Nakamura Y."/>
            <person name="Nakahira-Yanaka Y."/>
            <person name="Takada Hoshino Y."/>
            <person name="Hirakawa H."/>
            <person name="Mitsui H."/>
            <person name="Terasawa K."/>
            <person name="Itakura M."/>
            <person name="Sato S."/>
            <person name="Ikeda-Ohtsubo W."/>
            <person name="Sakakura N."/>
            <person name="Kaminuma E."/>
            <person name="Minamisawa K."/>
        </authorList>
    </citation>
    <scope>NUCLEOTIDE SEQUENCE [LARGE SCALE GENOMIC DNA]</scope>
    <source>
        <strain evidence="2 3">S23321</strain>
    </source>
</reference>
<dbReference type="EMBL" id="AP012279">
    <property type="protein sequence ID" value="BAL78825.1"/>
    <property type="molecule type" value="Genomic_DNA"/>
</dbReference>
<proteinExistence type="predicted"/>
<gene>
    <name evidence="2" type="ORF">S23_56330</name>
</gene>
<evidence type="ECO:0000313" key="3">
    <source>
        <dbReference type="Proteomes" id="UP000007886"/>
    </source>
</evidence>
<evidence type="ECO:0000259" key="1">
    <source>
        <dbReference type="Pfam" id="PF21834"/>
    </source>
</evidence>
<evidence type="ECO:0000313" key="2">
    <source>
        <dbReference type="EMBL" id="BAL78825.1"/>
    </source>
</evidence>